<dbReference type="Pfam" id="PF00651">
    <property type="entry name" value="BTB"/>
    <property type="match status" value="1"/>
</dbReference>
<gene>
    <name evidence="2" type="ORF">DFH08DRAFT_111878</name>
</gene>
<dbReference type="PROSITE" id="PS50097">
    <property type="entry name" value="BTB"/>
    <property type="match status" value="1"/>
</dbReference>
<protein>
    <recommendedName>
        <fullName evidence="1">BTB domain-containing protein</fullName>
    </recommendedName>
</protein>
<keyword evidence="3" id="KW-1185">Reference proteome</keyword>
<feature type="domain" description="BTB" evidence="1">
    <location>
        <begin position="26"/>
        <end position="90"/>
    </location>
</feature>
<sequence>MPPPPTKRQRTEDASITRSKVWYKDGSVVLQAESTQFRVHWGVLSENSTFFRGLEDLPQPSDQPTVDGCPIVELPDAVIDVEYLLKALYDPTFLAQTELPLEAVGALVRLGRKYEFKNLLDSAVARVMFEYPMTLQDFDKWNALPTSRILDCPGFIPDLITLARENDIVSALPVGYYRFARCDIVSSSVGDMICYCVRYFETG</sequence>
<dbReference type="AlphaFoldDB" id="A0AAD7A6F1"/>
<evidence type="ECO:0000259" key="1">
    <source>
        <dbReference type="PROSITE" id="PS50097"/>
    </source>
</evidence>
<dbReference type="Gene3D" id="3.30.710.10">
    <property type="entry name" value="Potassium Channel Kv1.1, Chain A"/>
    <property type="match status" value="1"/>
</dbReference>
<comment type="caution">
    <text evidence="2">The sequence shown here is derived from an EMBL/GenBank/DDBJ whole genome shotgun (WGS) entry which is preliminary data.</text>
</comment>
<accession>A0AAD7A6F1</accession>
<proteinExistence type="predicted"/>
<evidence type="ECO:0000313" key="3">
    <source>
        <dbReference type="Proteomes" id="UP001218218"/>
    </source>
</evidence>
<name>A0AAD7A6F1_9AGAR</name>
<evidence type="ECO:0000313" key="2">
    <source>
        <dbReference type="EMBL" id="KAJ7350516.1"/>
    </source>
</evidence>
<reference evidence="2" key="1">
    <citation type="submission" date="2023-03" db="EMBL/GenBank/DDBJ databases">
        <title>Massive genome expansion in bonnet fungi (Mycena s.s.) driven by repeated elements and novel gene families across ecological guilds.</title>
        <authorList>
            <consortium name="Lawrence Berkeley National Laboratory"/>
            <person name="Harder C.B."/>
            <person name="Miyauchi S."/>
            <person name="Viragh M."/>
            <person name="Kuo A."/>
            <person name="Thoen E."/>
            <person name="Andreopoulos B."/>
            <person name="Lu D."/>
            <person name="Skrede I."/>
            <person name="Drula E."/>
            <person name="Henrissat B."/>
            <person name="Morin E."/>
            <person name="Kohler A."/>
            <person name="Barry K."/>
            <person name="LaButti K."/>
            <person name="Morin E."/>
            <person name="Salamov A."/>
            <person name="Lipzen A."/>
            <person name="Mereny Z."/>
            <person name="Hegedus B."/>
            <person name="Baldrian P."/>
            <person name="Stursova M."/>
            <person name="Weitz H."/>
            <person name="Taylor A."/>
            <person name="Grigoriev I.V."/>
            <person name="Nagy L.G."/>
            <person name="Martin F."/>
            <person name="Kauserud H."/>
        </authorList>
    </citation>
    <scope>NUCLEOTIDE SEQUENCE</scope>
    <source>
        <strain evidence="2">CBHHK002</strain>
    </source>
</reference>
<dbReference type="EMBL" id="JARIHO010000014">
    <property type="protein sequence ID" value="KAJ7350516.1"/>
    <property type="molecule type" value="Genomic_DNA"/>
</dbReference>
<dbReference type="InterPro" id="IPR011333">
    <property type="entry name" value="SKP1/BTB/POZ_sf"/>
</dbReference>
<dbReference type="Proteomes" id="UP001218218">
    <property type="component" value="Unassembled WGS sequence"/>
</dbReference>
<dbReference type="InterPro" id="IPR000210">
    <property type="entry name" value="BTB/POZ_dom"/>
</dbReference>
<organism evidence="2 3">
    <name type="scientific">Mycena albidolilacea</name>
    <dbReference type="NCBI Taxonomy" id="1033008"/>
    <lineage>
        <taxon>Eukaryota</taxon>
        <taxon>Fungi</taxon>
        <taxon>Dikarya</taxon>
        <taxon>Basidiomycota</taxon>
        <taxon>Agaricomycotina</taxon>
        <taxon>Agaricomycetes</taxon>
        <taxon>Agaricomycetidae</taxon>
        <taxon>Agaricales</taxon>
        <taxon>Marasmiineae</taxon>
        <taxon>Mycenaceae</taxon>
        <taxon>Mycena</taxon>
    </lineage>
</organism>